<evidence type="ECO:0008006" key="8">
    <source>
        <dbReference type="Google" id="ProtNLM"/>
    </source>
</evidence>
<dbReference type="Gene3D" id="1.20.5.170">
    <property type="match status" value="1"/>
</dbReference>
<dbReference type="InterPro" id="IPR050946">
    <property type="entry name" value="AP-1_TF_bZIP"/>
</dbReference>
<feature type="coiled-coil region" evidence="4">
    <location>
        <begin position="96"/>
        <end position="123"/>
    </location>
</feature>
<dbReference type="SUPFAM" id="SSF57959">
    <property type="entry name" value="Leucine zipper domain"/>
    <property type="match status" value="1"/>
</dbReference>
<dbReference type="Proteomes" id="UP000327493">
    <property type="component" value="Chromosome 16"/>
</dbReference>
<feature type="region of interest" description="Disordered" evidence="5">
    <location>
        <begin position="27"/>
        <end position="77"/>
    </location>
</feature>
<sequence length="137" mass="14888">MSSGDMPSTPISAATTQARWTYPVGQMAYGSASGHGGGGALNTTPRHGRPSDVPEVPQPLGDPTSPPSLSPIDLETQERIKAERKKLRKPYRRVKCEAEAERISRLEEKVKVLKNQNSDLATAAMLREPVAQLKQKV</sequence>
<keyword evidence="4" id="KW-0175">Coiled coil</keyword>
<keyword evidence="2" id="KW-0238">DNA-binding</keyword>
<dbReference type="InterPro" id="IPR002112">
    <property type="entry name" value="Leuzip_Jun"/>
</dbReference>
<keyword evidence="7" id="KW-1185">Reference proteome</keyword>
<protein>
    <recommendedName>
        <fullName evidence="8">BZIP domain-containing protein</fullName>
    </recommendedName>
</protein>
<dbReference type="InterPro" id="IPR046347">
    <property type="entry name" value="bZIP_sf"/>
</dbReference>
<dbReference type="GO" id="GO:0051726">
    <property type="term" value="P:regulation of cell cycle"/>
    <property type="evidence" value="ECO:0007669"/>
    <property type="project" value="TreeGrafter"/>
</dbReference>
<gene>
    <name evidence="6" type="ORF">FQN60_008482</name>
</gene>
<comment type="caution">
    <text evidence="6">The sequence shown here is derived from an EMBL/GenBank/DDBJ whole genome shotgun (WGS) entry which is preliminary data.</text>
</comment>
<evidence type="ECO:0000256" key="2">
    <source>
        <dbReference type="ARBA" id="ARBA00023125"/>
    </source>
</evidence>
<dbReference type="PANTHER" id="PTHR11462:SF51">
    <property type="entry name" value="JUNE PROTO-ONCOGENE, AP-1 TRANSCRIPTION FACTOR SUBUNIT"/>
    <property type="match status" value="1"/>
</dbReference>
<proteinExistence type="predicted"/>
<dbReference type="GO" id="GO:0042127">
    <property type="term" value="P:regulation of cell population proliferation"/>
    <property type="evidence" value="ECO:0007669"/>
    <property type="project" value="TreeGrafter"/>
</dbReference>
<dbReference type="PRINTS" id="PR00043">
    <property type="entry name" value="LEUZIPPRJUN"/>
</dbReference>
<name>A0A5J5CSG3_9PERO</name>
<reference evidence="6 7" key="1">
    <citation type="submission" date="2019-08" db="EMBL/GenBank/DDBJ databases">
        <title>A chromosome-level genome assembly, high-density linkage maps, and genome scans reveal the genomic architecture of hybrid incompatibilities underlying speciation via character displacement in darters (Percidae: Etheostominae).</title>
        <authorList>
            <person name="Moran R.L."/>
            <person name="Catchen J.M."/>
            <person name="Fuller R.C."/>
        </authorList>
    </citation>
    <scope>NUCLEOTIDE SEQUENCE [LARGE SCALE GENOMIC DNA]</scope>
    <source>
        <strain evidence="6">EspeVRDwgs_2016</strain>
        <tissue evidence="6">Muscle</tissue>
    </source>
</reference>
<dbReference type="EMBL" id="VOFY01000016">
    <property type="protein sequence ID" value="KAA8584697.1"/>
    <property type="molecule type" value="Genomic_DNA"/>
</dbReference>
<dbReference type="PANTHER" id="PTHR11462">
    <property type="entry name" value="JUN TRANSCRIPTION FACTOR-RELATED"/>
    <property type="match status" value="1"/>
</dbReference>
<evidence type="ECO:0000313" key="6">
    <source>
        <dbReference type="EMBL" id="KAA8584697.1"/>
    </source>
</evidence>
<dbReference type="GO" id="GO:0000981">
    <property type="term" value="F:DNA-binding transcription factor activity, RNA polymerase II-specific"/>
    <property type="evidence" value="ECO:0007669"/>
    <property type="project" value="TreeGrafter"/>
</dbReference>
<accession>A0A5J5CSG3</accession>
<dbReference type="GO" id="GO:0005667">
    <property type="term" value="C:transcription regulator complex"/>
    <property type="evidence" value="ECO:0007669"/>
    <property type="project" value="TreeGrafter"/>
</dbReference>
<dbReference type="AlphaFoldDB" id="A0A5J5CSG3"/>
<evidence type="ECO:0000313" key="7">
    <source>
        <dbReference type="Proteomes" id="UP000327493"/>
    </source>
</evidence>
<dbReference type="GO" id="GO:0000978">
    <property type="term" value="F:RNA polymerase II cis-regulatory region sequence-specific DNA binding"/>
    <property type="evidence" value="ECO:0007669"/>
    <property type="project" value="TreeGrafter"/>
</dbReference>
<evidence type="ECO:0000256" key="3">
    <source>
        <dbReference type="ARBA" id="ARBA00023163"/>
    </source>
</evidence>
<evidence type="ECO:0000256" key="4">
    <source>
        <dbReference type="SAM" id="Coils"/>
    </source>
</evidence>
<evidence type="ECO:0000256" key="5">
    <source>
        <dbReference type="SAM" id="MobiDB-lite"/>
    </source>
</evidence>
<organism evidence="6 7">
    <name type="scientific">Etheostoma spectabile</name>
    <name type="common">orangethroat darter</name>
    <dbReference type="NCBI Taxonomy" id="54343"/>
    <lineage>
        <taxon>Eukaryota</taxon>
        <taxon>Metazoa</taxon>
        <taxon>Chordata</taxon>
        <taxon>Craniata</taxon>
        <taxon>Vertebrata</taxon>
        <taxon>Euteleostomi</taxon>
        <taxon>Actinopterygii</taxon>
        <taxon>Neopterygii</taxon>
        <taxon>Teleostei</taxon>
        <taxon>Neoteleostei</taxon>
        <taxon>Acanthomorphata</taxon>
        <taxon>Eupercaria</taxon>
        <taxon>Perciformes</taxon>
        <taxon>Percoidei</taxon>
        <taxon>Percidae</taxon>
        <taxon>Etheostomatinae</taxon>
        <taxon>Etheostoma</taxon>
    </lineage>
</organism>
<keyword evidence="3" id="KW-0804">Transcription</keyword>
<evidence type="ECO:0000256" key="1">
    <source>
        <dbReference type="ARBA" id="ARBA00023015"/>
    </source>
</evidence>
<keyword evidence="1" id="KW-0805">Transcription regulation</keyword>